<sequence>MRIEARRPAIAVAVAAALVLGLTACVPEPSAGEARRDPLPSFADVRTTQVDRDGDHWTASGVTIDVPADAVTANVANVAVGAPIGEADSGIALEVFGAPVRFESPASFADPVTVSWDVAGLPAEAAAAASLVRWDDRRRVWVPQPDAPTVADGALTAELTDTGIVTWATVALDETPAELAEATPPTCTDAALPDWLATATDPDRARPEATIATCVEGHQSDVLTVKTRSQDGVTRALELDGDAEFAWKTRSDTAGGDRFWRIAAGLVDGPGTALLPPRTGVDVGLAAPTDPAVPYRAVAGVDPRTATVDLLAAFTRRVSFGDVPDPSVTALVSTLYACGSAGADDVSDATDVADIGRALTGCVAHPESALATRLSEAAGGSAEATEVQGARAVASAMRIAAGGAFDALAASAAEGLVAAAATPAGGGSWTVLAARDAPAPGSWRPTCDDAEADATALFAELALQPAYASGSRELASDPRWRTAAAASVKPLADCTPEERARFAAILPDEWADPAAARVVVDEIAGLGLAMLSCDDLFALAQPLAAGFHPLRGIAAPGTGRVACGWAAEKGKAADDATVKSRVQVWVSREVADADEVARRRVEAGKAELGGVQDSPALDAAGGFAVGAYVPSGVELESWLPGYRIVITAASADDPTQWQLPEGLATVENIAEALTAG</sequence>
<dbReference type="PROSITE" id="PS51257">
    <property type="entry name" value="PROKAR_LIPOPROTEIN"/>
    <property type="match status" value="1"/>
</dbReference>
<feature type="signal peptide" evidence="1">
    <location>
        <begin position="1"/>
        <end position="24"/>
    </location>
</feature>
<keyword evidence="3" id="KW-1185">Reference proteome</keyword>
<reference evidence="2 3" key="1">
    <citation type="submission" date="2019-03" db="EMBL/GenBank/DDBJ databases">
        <title>Diversity of the mouse oral microbiome.</title>
        <authorList>
            <person name="Joseph S."/>
            <person name="Aduse-Opoku J."/>
            <person name="Curtis M."/>
            <person name="Wade W."/>
            <person name="Hashim A."/>
        </authorList>
    </citation>
    <scope>NUCLEOTIDE SEQUENCE [LARGE SCALE GENOMIC DNA]</scope>
    <source>
        <strain evidence="2 3">P1012</strain>
    </source>
</reference>
<keyword evidence="1" id="KW-0732">Signal</keyword>
<gene>
    <name evidence="2" type="ORF">E4U02_08855</name>
</gene>
<proteinExistence type="predicted"/>
<dbReference type="RefSeq" id="WP_135114482.1">
    <property type="nucleotide sequence ID" value="NZ_JADGLL010000018.1"/>
</dbReference>
<evidence type="ECO:0000256" key="1">
    <source>
        <dbReference type="SAM" id="SignalP"/>
    </source>
</evidence>
<dbReference type="EMBL" id="SPQB01000018">
    <property type="protein sequence ID" value="TFU32824.1"/>
    <property type="molecule type" value="Genomic_DNA"/>
</dbReference>
<evidence type="ECO:0000313" key="2">
    <source>
        <dbReference type="EMBL" id="TFU32824.1"/>
    </source>
</evidence>
<dbReference type="Proteomes" id="UP000298358">
    <property type="component" value="Unassembled WGS sequence"/>
</dbReference>
<feature type="chain" id="PRO_5039231381" evidence="1">
    <location>
        <begin position="25"/>
        <end position="676"/>
    </location>
</feature>
<dbReference type="AlphaFoldDB" id="A0A4Y9FV10"/>
<evidence type="ECO:0000313" key="3">
    <source>
        <dbReference type="Proteomes" id="UP000298358"/>
    </source>
</evidence>
<organism evidence="2 3">
    <name type="scientific">Microbacterium paludicola</name>
    <dbReference type="NCBI Taxonomy" id="300019"/>
    <lineage>
        <taxon>Bacteria</taxon>
        <taxon>Bacillati</taxon>
        <taxon>Actinomycetota</taxon>
        <taxon>Actinomycetes</taxon>
        <taxon>Micrococcales</taxon>
        <taxon>Microbacteriaceae</taxon>
        <taxon>Microbacterium</taxon>
    </lineage>
</organism>
<dbReference type="OrthoDB" id="9981919at2"/>
<accession>A0A4Y9FV10</accession>
<name>A0A4Y9FV10_9MICO</name>
<protein>
    <submittedName>
        <fullName evidence="2">Uncharacterized protein</fullName>
    </submittedName>
</protein>
<comment type="caution">
    <text evidence="2">The sequence shown here is derived from an EMBL/GenBank/DDBJ whole genome shotgun (WGS) entry which is preliminary data.</text>
</comment>